<gene>
    <name evidence="1" type="primary">51</name>
    <name evidence="1" type="ORF">SEA_BANTAM_51</name>
</gene>
<sequence>MKYLHTRWRRNRDDVVITIVGDSEAGFDRTNRSLLAQNVDTRRNFWITPEGLWKKYEQIADTSDEEVFAIRDDDGGLVINRDGDEFEFYIDFDDMPAVAYLLDEVETTYLMSSLFEHLTEDAQSSFLGLIGER</sequence>
<evidence type="ECO:0000313" key="1">
    <source>
        <dbReference type="EMBL" id="AOE43741.1"/>
    </source>
</evidence>
<organism evidence="1 2">
    <name type="scientific">Gordonia phage Bantam</name>
    <dbReference type="NCBI Taxonomy" id="1887641"/>
    <lineage>
        <taxon>Viruses</taxon>
        <taxon>Duplodnaviria</taxon>
        <taxon>Heunggongvirae</taxon>
        <taxon>Uroviricota</taxon>
        <taxon>Caudoviricetes</taxon>
        <taxon>Bantamvirus</taxon>
        <taxon>Bantamvirus bantam</taxon>
    </lineage>
</organism>
<keyword evidence="2" id="KW-1185">Reference proteome</keyword>
<dbReference type="Proteomes" id="UP000202170">
    <property type="component" value="Segment"/>
</dbReference>
<evidence type="ECO:0000313" key="2">
    <source>
        <dbReference type="Proteomes" id="UP000202170"/>
    </source>
</evidence>
<dbReference type="EMBL" id="KX557272">
    <property type="protein sequence ID" value="AOE43741.1"/>
    <property type="molecule type" value="Genomic_DNA"/>
</dbReference>
<proteinExistence type="predicted"/>
<name>A0A1B3AYC1_9CAUD</name>
<protein>
    <submittedName>
        <fullName evidence="1">Uncharacterized protein</fullName>
    </submittedName>
</protein>
<dbReference type="RefSeq" id="YP_009287520.1">
    <property type="nucleotide sequence ID" value="NC_031074.1"/>
</dbReference>
<accession>A0A1B3AYC1</accession>
<dbReference type="KEGG" id="vg:29080315"/>
<dbReference type="GeneID" id="29080315"/>
<reference evidence="2" key="1">
    <citation type="submission" date="2016-07" db="EMBL/GenBank/DDBJ databases">
        <authorList>
            <person name="Florea S."/>
            <person name="Webb J.S."/>
            <person name="Jaromczyk J."/>
            <person name="Schardl C.L."/>
        </authorList>
    </citation>
    <scope>NUCLEOTIDE SEQUENCE [LARGE SCALE GENOMIC DNA]</scope>
</reference>